<evidence type="ECO:0000256" key="1">
    <source>
        <dbReference type="ARBA" id="ARBA00022612"/>
    </source>
</evidence>
<dbReference type="SUPFAM" id="SSF56563">
    <property type="entry name" value="Major capsid protein gp5"/>
    <property type="match status" value="1"/>
</dbReference>
<name>A0A6M4J9L1_9MOLU</name>
<feature type="domain" description="Prohead serine protease" evidence="4">
    <location>
        <begin position="43"/>
        <end position="143"/>
    </location>
</feature>
<dbReference type="GO" id="GO:0008233">
    <property type="term" value="F:peptidase activity"/>
    <property type="evidence" value="ECO:0007669"/>
    <property type="project" value="UniProtKB-KW"/>
</dbReference>
<reference evidence="5 6" key="1">
    <citation type="submission" date="2020-05" db="EMBL/GenBank/DDBJ databases">
        <title>Novel Mycoplasma species detected in Mirounga angustirostris (northern elephant seal) from the USA.</title>
        <authorList>
            <person name="Volokhov D.V."/>
        </authorList>
    </citation>
    <scope>NUCLEOTIDE SEQUENCE [LARGE SCALE GENOMIC DNA]</scope>
    <source>
        <strain evidence="5 6">Mirounga ES2806-GEN</strain>
    </source>
</reference>
<keyword evidence="6" id="KW-1185">Reference proteome</keyword>
<keyword evidence="2" id="KW-0645">Protease</keyword>
<keyword evidence="1" id="KW-1188">Viral release from host cell</keyword>
<dbReference type="EMBL" id="CP053096">
    <property type="protein sequence ID" value="QJR43630.1"/>
    <property type="molecule type" value="Genomic_DNA"/>
</dbReference>
<accession>A0A6M4J9L1</accession>
<dbReference type="RefSeq" id="WP_171111578.1">
    <property type="nucleotide sequence ID" value="NZ_CP053096.1"/>
</dbReference>
<organism evidence="5 6">
    <name type="scientific">Mycoplasma miroungigenitalium</name>
    <dbReference type="NCBI Taxonomy" id="754515"/>
    <lineage>
        <taxon>Bacteria</taxon>
        <taxon>Bacillati</taxon>
        <taxon>Mycoplasmatota</taxon>
        <taxon>Mollicutes</taxon>
        <taxon>Mycoplasmataceae</taxon>
        <taxon>Mycoplasma</taxon>
    </lineage>
</organism>
<evidence type="ECO:0000313" key="6">
    <source>
        <dbReference type="Proteomes" id="UP000500686"/>
    </source>
</evidence>
<protein>
    <submittedName>
        <fullName evidence="5">Phage prohead protein</fullName>
    </submittedName>
</protein>
<dbReference type="Pfam" id="PF04586">
    <property type="entry name" value="Peptidase_S78"/>
    <property type="match status" value="1"/>
</dbReference>
<dbReference type="KEGG" id="mmir:HLA87_02425"/>
<evidence type="ECO:0000313" key="5">
    <source>
        <dbReference type="EMBL" id="QJR43630.1"/>
    </source>
</evidence>
<evidence type="ECO:0000256" key="3">
    <source>
        <dbReference type="ARBA" id="ARBA00022801"/>
    </source>
</evidence>
<dbReference type="Proteomes" id="UP000500686">
    <property type="component" value="Chromosome"/>
</dbReference>
<gene>
    <name evidence="5" type="ORF">HLA87_02425</name>
</gene>
<dbReference type="AlphaFoldDB" id="A0A6M4J9L1"/>
<evidence type="ECO:0000259" key="4">
    <source>
        <dbReference type="Pfam" id="PF04586"/>
    </source>
</evidence>
<keyword evidence="3" id="KW-0378">Hydrolase</keyword>
<proteinExistence type="predicted"/>
<evidence type="ECO:0000256" key="2">
    <source>
        <dbReference type="ARBA" id="ARBA00022670"/>
    </source>
</evidence>
<dbReference type="InterPro" id="IPR054613">
    <property type="entry name" value="Peptidase_S78_dom"/>
</dbReference>
<sequence length="621" mass="69572">MNNKKLVYFSQISKNEAVENDGSKTIEMTVELDSWSPVYTNILGSKYREKIALDAFDFEQPLEAQNINSYLDHKMSIEYLLASTKNKSMSVQKDGNKIVAKIKSDPNNSLLNKVEKWIAEGVVESNSFIFESLDTEFREVEGNPELDYEVVYKRGKLLSIDPVYAGFFPQNNCRVYSQDRAVDVAPLDAFIEAQNKKQQEKEMEKIDMTDIEKEKQIEAPEINKDAEKIVEMNNTINELKACVESLKTEHKDRSAFLKSLATQNAPEVKNSDLTDQEFITLKSKSARGEKLSASDKLKMFNKSIDFLSDGDKKELELISKNIDLQKRALDATTDLKGLALIETTTMPGILTEINAIFPEFTEYTQKLNLTGLDEVSKSIYVPAKQSVTATAEGASLPDFGGQTFKVKLSPKRYGWKLKQNNALSNGDDAWAAQIADAKNSIWRGLRHELYAGLFKHAGTAFNASTYTGGFTLEAKRTTATTNKFTFDDLEVVLKDLIAKYGDGVLAKYVIAMHPSTLNALEVDWAKGIDDARKKLYDPVARTYRGVPILISDDYPDDTIEKGKKVAAIFAKDSLLAYGLSITVAGDPYSELDKDMSVKIIQTRGEIKLIDPHVNSRYVEVK</sequence>
<dbReference type="GO" id="GO:0006508">
    <property type="term" value="P:proteolysis"/>
    <property type="evidence" value="ECO:0007669"/>
    <property type="project" value="UniProtKB-KW"/>
</dbReference>